<dbReference type="InterPro" id="IPR043461">
    <property type="entry name" value="LpxH-like"/>
</dbReference>
<evidence type="ECO:0000313" key="8">
    <source>
        <dbReference type="Proteomes" id="UP000001554"/>
    </source>
</evidence>
<evidence type="ECO:0000256" key="4">
    <source>
        <dbReference type="ARBA" id="ARBA00023136"/>
    </source>
</evidence>
<protein>
    <submittedName>
        <fullName evidence="9">Uncharacterized protein LOC118421525</fullName>
    </submittedName>
</protein>
<dbReference type="GO" id="GO:0016787">
    <property type="term" value="F:hydrolase activity"/>
    <property type="evidence" value="ECO:0007669"/>
    <property type="project" value="InterPro"/>
</dbReference>
<dbReference type="GeneID" id="118421525"/>
<keyword evidence="1" id="KW-1003">Cell membrane</keyword>
<sequence>MGCSSSQEADSAKGGERKVDHNLALAIIDIYLKQVQAIKRGVELSESHQPVPSSKLKRLTSATHPDFATDTADNKKGRSNFSVTMRYPEALKILEGIFSNLKKNGRPKKENVLEWPCKKASRGEDMYTPPEGNWSQEVKVVEADFTDVLKREILVISDIHFGSCQCVEDNVRRLLEVLTEVPEDGTVHTLVLLGDVFDLVTWPVNQNPRAPEICQLEWSEDELIREFAERVAKIAEAGIRVFYVTGHHDHDMTDDMVESLFGDKVEFVKGILIYKVNTGERDYYVRFEHGHEMDLVCTRGRFEETELIHGQTTGYYVRRFCTANQGVPLRELFSKIFMLRSIGQYLGLGLLDVVSEDEKQKRFLKFLYEHAFGRPITGSEAVLLGDGKYVTIDNLLRQRVTKRSISRNGSDETMNMVMAMMFDFSGFLQTCEEDVVILAHTHYWITERHRGARGQEVLYANSGAWSRGVKEVTYVKIVPPAEEDGIVEVVSQPAHQAAH</sequence>
<dbReference type="Pfam" id="PF00149">
    <property type="entry name" value="Metallophos"/>
    <property type="match status" value="1"/>
</dbReference>
<evidence type="ECO:0000259" key="7">
    <source>
        <dbReference type="Pfam" id="PF00149"/>
    </source>
</evidence>
<evidence type="ECO:0000256" key="2">
    <source>
        <dbReference type="ARBA" id="ARBA00022519"/>
    </source>
</evidence>
<evidence type="ECO:0000256" key="5">
    <source>
        <dbReference type="ARBA" id="ARBA00023211"/>
    </source>
</evidence>
<feature type="domain" description="Calcineurin-like phosphoesterase" evidence="7">
    <location>
        <begin position="153"/>
        <end position="307"/>
    </location>
</feature>
<dbReference type="OMA" id="HTHYWIT"/>
<keyword evidence="8" id="KW-1185">Reference proteome</keyword>
<dbReference type="PANTHER" id="PTHR34990">
    <property type="entry name" value="UDP-2,3-DIACYLGLUCOSAMINE HYDROLASE-RELATED"/>
    <property type="match status" value="1"/>
</dbReference>
<dbReference type="GO" id="GO:0046872">
    <property type="term" value="F:metal ion binding"/>
    <property type="evidence" value="ECO:0007669"/>
    <property type="project" value="UniProtKB-KW"/>
</dbReference>
<name>A0A9J7LKW3_BRAFL</name>
<dbReference type="Gene3D" id="3.60.21.10">
    <property type="match status" value="1"/>
</dbReference>
<keyword evidence="3" id="KW-0479">Metal-binding</keyword>
<reference evidence="9" key="2">
    <citation type="submission" date="2025-08" db="UniProtKB">
        <authorList>
            <consortium name="RefSeq"/>
        </authorList>
    </citation>
    <scope>IDENTIFICATION</scope>
    <source>
        <strain evidence="9">S238N-H82</strain>
        <tissue evidence="9">Testes</tissue>
    </source>
</reference>
<dbReference type="RefSeq" id="XP_035684733.1">
    <property type="nucleotide sequence ID" value="XM_035828840.1"/>
</dbReference>
<dbReference type="KEGG" id="bfo:118421525"/>
<accession>A0A9J7LKW3</accession>
<dbReference type="Proteomes" id="UP000001554">
    <property type="component" value="Chromosome 8"/>
</dbReference>
<reference evidence="8" key="1">
    <citation type="journal article" date="2020" name="Nat. Ecol. Evol.">
        <title>Deeply conserved synteny resolves early events in vertebrate evolution.</title>
        <authorList>
            <person name="Simakov O."/>
            <person name="Marletaz F."/>
            <person name="Yue J.X."/>
            <person name="O'Connell B."/>
            <person name="Jenkins J."/>
            <person name="Brandt A."/>
            <person name="Calef R."/>
            <person name="Tung C.H."/>
            <person name="Huang T.K."/>
            <person name="Schmutz J."/>
            <person name="Satoh N."/>
            <person name="Yu J.K."/>
            <person name="Putnam N.H."/>
            <person name="Green R.E."/>
            <person name="Rokhsar D.S."/>
        </authorList>
    </citation>
    <scope>NUCLEOTIDE SEQUENCE [LARGE SCALE GENOMIC DNA]</scope>
    <source>
        <strain evidence="8">S238N-H82</strain>
    </source>
</reference>
<feature type="region of interest" description="Disordered" evidence="6">
    <location>
        <begin position="44"/>
        <end position="74"/>
    </location>
</feature>
<gene>
    <name evidence="9" type="primary">LOC118421525</name>
</gene>
<evidence type="ECO:0000256" key="3">
    <source>
        <dbReference type="ARBA" id="ARBA00022723"/>
    </source>
</evidence>
<proteinExistence type="predicted"/>
<dbReference type="InterPro" id="IPR029052">
    <property type="entry name" value="Metallo-depent_PP-like"/>
</dbReference>
<dbReference type="AlphaFoldDB" id="A0A9J7LKW3"/>
<evidence type="ECO:0000313" key="9">
    <source>
        <dbReference type="RefSeq" id="XP_035684733.1"/>
    </source>
</evidence>
<keyword evidence="4" id="KW-0472">Membrane</keyword>
<dbReference type="SUPFAM" id="SSF56300">
    <property type="entry name" value="Metallo-dependent phosphatases"/>
    <property type="match status" value="1"/>
</dbReference>
<keyword evidence="2" id="KW-0997">Cell inner membrane</keyword>
<dbReference type="InterPro" id="IPR004843">
    <property type="entry name" value="Calcineurin-like_PHP"/>
</dbReference>
<evidence type="ECO:0000256" key="1">
    <source>
        <dbReference type="ARBA" id="ARBA00022475"/>
    </source>
</evidence>
<organism evidence="8 9">
    <name type="scientific">Branchiostoma floridae</name>
    <name type="common">Florida lancelet</name>
    <name type="synonym">Amphioxus</name>
    <dbReference type="NCBI Taxonomy" id="7739"/>
    <lineage>
        <taxon>Eukaryota</taxon>
        <taxon>Metazoa</taxon>
        <taxon>Chordata</taxon>
        <taxon>Cephalochordata</taxon>
        <taxon>Leptocardii</taxon>
        <taxon>Amphioxiformes</taxon>
        <taxon>Branchiostomatidae</taxon>
        <taxon>Branchiostoma</taxon>
    </lineage>
</organism>
<dbReference type="OrthoDB" id="9974421at2759"/>
<evidence type="ECO:0000256" key="6">
    <source>
        <dbReference type="SAM" id="MobiDB-lite"/>
    </source>
</evidence>
<keyword evidence="5" id="KW-0464">Manganese</keyword>